<evidence type="ECO:0000313" key="11">
    <source>
        <dbReference type="EMBL" id="EKP95463.1"/>
    </source>
</evidence>
<organism evidence="11 12">
    <name type="scientific">Thermaerobacter subterraneus DSM 13965</name>
    <dbReference type="NCBI Taxonomy" id="867903"/>
    <lineage>
        <taxon>Bacteria</taxon>
        <taxon>Bacillati</taxon>
        <taxon>Bacillota</taxon>
        <taxon>Clostridia</taxon>
        <taxon>Eubacteriales</taxon>
        <taxon>Clostridiales Family XVII. Incertae Sedis</taxon>
        <taxon>Thermaerobacter</taxon>
    </lineage>
</organism>
<dbReference type="InterPro" id="IPR003691">
    <property type="entry name" value="FluC"/>
</dbReference>
<feature type="transmembrane region" description="Helical" evidence="10">
    <location>
        <begin position="88"/>
        <end position="109"/>
    </location>
</feature>
<evidence type="ECO:0000256" key="9">
    <source>
        <dbReference type="ARBA" id="ARBA00049940"/>
    </source>
</evidence>
<gene>
    <name evidence="10" type="primary">fluC</name>
    <name evidence="10" type="synonym">crcB</name>
    <name evidence="11" type="ORF">ThesuDRAFT_01215</name>
</gene>
<evidence type="ECO:0000256" key="3">
    <source>
        <dbReference type="ARBA" id="ARBA00022692"/>
    </source>
</evidence>
<keyword evidence="3 10" id="KW-0812">Transmembrane</keyword>
<dbReference type="NCBIfam" id="TIGR00494">
    <property type="entry name" value="crcB"/>
    <property type="match status" value="1"/>
</dbReference>
<keyword evidence="4 10" id="KW-1133">Transmembrane helix</keyword>
<feature type="binding site" evidence="10">
    <location>
        <position position="69"/>
    </location>
    <ligand>
        <name>Na(+)</name>
        <dbReference type="ChEBI" id="CHEBI:29101"/>
        <note>structural</note>
    </ligand>
</feature>
<dbReference type="STRING" id="867903.ThesuDRAFT_01215"/>
<accession>K6Q2M6</accession>
<evidence type="ECO:0000256" key="5">
    <source>
        <dbReference type="ARBA" id="ARBA00023136"/>
    </source>
</evidence>
<dbReference type="HAMAP" id="MF_00454">
    <property type="entry name" value="FluC"/>
    <property type="match status" value="1"/>
</dbReference>
<keyword evidence="10" id="KW-0406">Ion transport</keyword>
<keyword evidence="2 10" id="KW-1003">Cell membrane</keyword>
<name>K6Q2M6_9FIRM</name>
<keyword evidence="10" id="KW-0915">Sodium</keyword>
<keyword evidence="12" id="KW-1185">Reference proteome</keyword>
<sequence>MGGAAGALARYGLTQWIAERTPGGFPWGTLAINLTGAFILAFLHPLLLNTVTSPAVRLALTSGFVGAYTTFSTMTWEALTLLRDGRPGAAAAYLGASLVLGMAAAWLGWGASQALGVRL</sequence>
<comment type="subcellular location">
    <subcellularLocation>
        <location evidence="1 10">Cell membrane</location>
        <topology evidence="1 10">Multi-pass membrane protein</topology>
    </subcellularLocation>
</comment>
<comment type="similarity">
    <text evidence="7 10">Belongs to the fluoride channel Fluc/FEX (TC 1.A.43) family.</text>
</comment>
<keyword evidence="5 10" id="KW-0472">Membrane</keyword>
<reference evidence="11" key="2">
    <citation type="submission" date="2012-10" db="EMBL/GenBank/DDBJ databases">
        <title>Improved high-quality draft of Thermaerobacter subterraneus C21, DSM 13965.</title>
        <authorList>
            <consortium name="DOE Joint Genome Institute"/>
            <person name="Eisen J."/>
            <person name="Huntemann M."/>
            <person name="Wei C.-L."/>
            <person name="Han J."/>
            <person name="Detter J.C."/>
            <person name="Han C."/>
            <person name="Tapia R."/>
            <person name="Chen A."/>
            <person name="Kyrpides N."/>
            <person name="Mavromatis K."/>
            <person name="Markowitz V."/>
            <person name="Szeto E."/>
            <person name="Ivanova N."/>
            <person name="Mikhailova N."/>
            <person name="Ovchinnikova G."/>
            <person name="Pagani I."/>
            <person name="Pati A."/>
            <person name="Goodwin L."/>
            <person name="Nordberg H.P."/>
            <person name="Cantor M.N."/>
            <person name="Hua S.X."/>
            <person name="Woyke T."/>
            <person name="Eisen J."/>
            <person name="Klenk H.-P."/>
        </authorList>
    </citation>
    <scope>NUCLEOTIDE SEQUENCE [LARGE SCALE GENOMIC DNA]</scope>
    <source>
        <strain evidence="11">DSM 13965</strain>
    </source>
</reference>
<comment type="catalytic activity">
    <reaction evidence="8">
        <text>fluoride(in) = fluoride(out)</text>
        <dbReference type="Rhea" id="RHEA:76159"/>
        <dbReference type="ChEBI" id="CHEBI:17051"/>
    </reaction>
    <physiologicalReaction direction="left-to-right" evidence="8">
        <dbReference type="Rhea" id="RHEA:76160"/>
    </physiologicalReaction>
</comment>
<evidence type="ECO:0000256" key="1">
    <source>
        <dbReference type="ARBA" id="ARBA00004651"/>
    </source>
</evidence>
<feature type="binding site" evidence="10">
    <location>
        <position position="66"/>
    </location>
    <ligand>
        <name>Na(+)</name>
        <dbReference type="ChEBI" id="CHEBI:29101"/>
        <note>structural</note>
    </ligand>
</feature>
<reference evidence="11" key="1">
    <citation type="submission" date="2010-10" db="EMBL/GenBank/DDBJ databases">
        <authorList>
            <consortium name="US DOE Joint Genome Institute (JGI-PGF)"/>
            <person name="Lucas S."/>
            <person name="Copeland A."/>
            <person name="Lapidus A."/>
            <person name="Bruce D."/>
            <person name="Goodwin L."/>
            <person name="Pitluck S."/>
            <person name="Kyrpides N."/>
            <person name="Mavromatis K."/>
            <person name="Detter J.C."/>
            <person name="Han C."/>
            <person name="Land M."/>
            <person name="Hauser L."/>
            <person name="Markowitz V."/>
            <person name="Cheng J.-F."/>
            <person name="Hugenholtz P."/>
            <person name="Woyke T."/>
            <person name="Wu D."/>
            <person name="Pukall R."/>
            <person name="Wahrenburg C."/>
            <person name="Brambilla E."/>
            <person name="Klenk H.-P."/>
            <person name="Eisen J.A."/>
        </authorList>
    </citation>
    <scope>NUCLEOTIDE SEQUENCE [LARGE SCALE GENOMIC DNA]</scope>
    <source>
        <strain evidence="11">DSM 13965</strain>
    </source>
</reference>
<evidence type="ECO:0000256" key="6">
    <source>
        <dbReference type="ARBA" id="ARBA00023303"/>
    </source>
</evidence>
<dbReference type="eggNOG" id="COG0239">
    <property type="taxonomic scope" value="Bacteria"/>
</dbReference>
<dbReference type="Proteomes" id="UP000005710">
    <property type="component" value="Unassembled WGS sequence"/>
</dbReference>
<evidence type="ECO:0000313" key="12">
    <source>
        <dbReference type="Proteomes" id="UP000005710"/>
    </source>
</evidence>
<dbReference type="GO" id="GO:0005886">
    <property type="term" value="C:plasma membrane"/>
    <property type="evidence" value="ECO:0007669"/>
    <property type="project" value="UniProtKB-SubCell"/>
</dbReference>
<evidence type="ECO:0000256" key="2">
    <source>
        <dbReference type="ARBA" id="ARBA00022475"/>
    </source>
</evidence>
<dbReference type="HOGENOM" id="CLU_114342_2_3_9"/>
<dbReference type="PANTHER" id="PTHR28259:SF1">
    <property type="entry name" value="FLUORIDE EXPORT PROTEIN 1-RELATED"/>
    <property type="match status" value="1"/>
</dbReference>
<dbReference type="Pfam" id="PF02537">
    <property type="entry name" value="CRCB"/>
    <property type="match status" value="1"/>
</dbReference>
<evidence type="ECO:0000256" key="7">
    <source>
        <dbReference type="ARBA" id="ARBA00035120"/>
    </source>
</evidence>
<dbReference type="PANTHER" id="PTHR28259">
    <property type="entry name" value="FLUORIDE EXPORT PROTEIN 1-RELATED"/>
    <property type="match status" value="1"/>
</dbReference>
<comment type="function">
    <text evidence="9 10">Fluoride-specific ion channel. Important for reducing fluoride concentration in the cell, thus reducing its toxicity.</text>
</comment>
<proteinExistence type="inferred from homology"/>
<feature type="transmembrane region" description="Helical" evidence="10">
    <location>
        <begin position="25"/>
        <end position="43"/>
    </location>
</feature>
<dbReference type="RefSeq" id="WP_006903480.1">
    <property type="nucleotide sequence ID" value="NZ_JH976535.1"/>
</dbReference>
<keyword evidence="10" id="KW-0813">Transport</keyword>
<dbReference type="GO" id="GO:0062054">
    <property type="term" value="F:fluoride channel activity"/>
    <property type="evidence" value="ECO:0007669"/>
    <property type="project" value="UniProtKB-UniRule"/>
</dbReference>
<comment type="caution">
    <text evidence="11">The sequence shown here is derived from an EMBL/GenBank/DDBJ whole genome shotgun (WGS) entry which is preliminary data.</text>
</comment>
<keyword evidence="6 10" id="KW-0407">Ion channel</keyword>
<evidence type="ECO:0000256" key="4">
    <source>
        <dbReference type="ARBA" id="ARBA00022989"/>
    </source>
</evidence>
<keyword evidence="10" id="KW-0479">Metal-binding</keyword>
<dbReference type="EMBL" id="AENY02000002">
    <property type="protein sequence ID" value="EKP95463.1"/>
    <property type="molecule type" value="Genomic_DNA"/>
</dbReference>
<comment type="activity regulation">
    <text evidence="10">Na(+) is not transported, but it plays an essential structural role and its presence is essential for fluoride channel function.</text>
</comment>
<dbReference type="GO" id="GO:0140114">
    <property type="term" value="P:cellular detoxification of fluoride"/>
    <property type="evidence" value="ECO:0007669"/>
    <property type="project" value="UniProtKB-UniRule"/>
</dbReference>
<feature type="transmembrane region" description="Helical" evidence="10">
    <location>
        <begin position="55"/>
        <end position="76"/>
    </location>
</feature>
<dbReference type="GO" id="GO:0046872">
    <property type="term" value="F:metal ion binding"/>
    <property type="evidence" value="ECO:0007669"/>
    <property type="project" value="UniProtKB-KW"/>
</dbReference>
<dbReference type="AlphaFoldDB" id="K6Q2M6"/>
<evidence type="ECO:0000256" key="8">
    <source>
        <dbReference type="ARBA" id="ARBA00035585"/>
    </source>
</evidence>
<evidence type="ECO:0000256" key="10">
    <source>
        <dbReference type="HAMAP-Rule" id="MF_00454"/>
    </source>
</evidence>
<protein>
    <recommendedName>
        <fullName evidence="10">Fluoride-specific ion channel FluC</fullName>
    </recommendedName>
</protein>